<dbReference type="AlphaFoldDB" id="A0A099G6R9"/>
<reference evidence="1 2" key="1">
    <citation type="submission" date="2014-09" db="EMBL/GenBank/DDBJ databases">
        <authorList>
            <person name="McGinnis J.M."/>
            <person name="Wolfgang W.J."/>
        </authorList>
    </citation>
    <scope>NUCLEOTIDE SEQUENCE [LARGE SCALE GENOMIC DNA]</scope>
    <source>
        <strain evidence="1 2">5503</strain>
    </source>
</reference>
<evidence type="ECO:0000313" key="1">
    <source>
        <dbReference type="EMBL" id="KGJ18073.1"/>
    </source>
</evidence>
<feature type="non-terminal residue" evidence="1">
    <location>
        <position position="1"/>
    </location>
</feature>
<reference evidence="1 2" key="2">
    <citation type="submission" date="2014-10" db="EMBL/GenBank/DDBJ databases">
        <title>Paracoccus sanguinis sp. nov., isolated from clinical specimens of New York State patients.</title>
        <authorList>
            <person name="Mingle L.A."/>
            <person name="Cole J.A."/>
            <person name="Lapierre P."/>
            <person name="Musser K.A."/>
        </authorList>
    </citation>
    <scope>NUCLEOTIDE SEQUENCE [LARGE SCALE GENOMIC DNA]</scope>
    <source>
        <strain evidence="1 2">5503</strain>
    </source>
</reference>
<evidence type="ECO:0000313" key="2">
    <source>
        <dbReference type="Proteomes" id="UP000029858"/>
    </source>
</evidence>
<organism evidence="1 2">
    <name type="scientific">Paracoccus sanguinis</name>
    <dbReference type="NCBI Taxonomy" id="1545044"/>
    <lineage>
        <taxon>Bacteria</taxon>
        <taxon>Pseudomonadati</taxon>
        <taxon>Pseudomonadota</taxon>
        <taxon>Alphaproteobacteria</taxon>
        <taxon>Rhodobacterales</taxon>
        <taxon>Paracoccaceae</taxon>
        <taxon>Paracoccus</taxon>
    </lineage>
</organism>
<proteinExistence type="predicted"/>
<comment type="caution">
    <text evidence="1">The sequence shown here is derived from an EMBL/GenBank/DDBJ whole genome shotgun (WGS) entry which is preliminary data.</text>
</comment>
<name>A0A099G6R9_9RHOB</name>
<accession>A0A099G6R9</accession>
<dbReference type="EMBL" id="JRKQ01000160">
    <property type="protein sequence ID" value="KGJ18073.1"/>
    <property type="molecule type" value="Genomic_DNA"/>
</dbReference>
<protein>
    <submittedName>
        <fullName evidence="1">Uncharacterized protein</fullName>
    </submittedName>
</protein>
<sequence length="68" mass="7245">AVRGGRVLGDWPGLGEGALYQDRDLMPTRDVRAYAGWALRGLFGVAPGVIEDRIFPGLALGPDPGLLR</sequence>
<dbReference type="Proteomes" id="UP000029858">
    <property type="component" value="Unassembled WGS sequence"/>
</dbReference>
<gene>
    <name evidence="1" type="ORF">IX56_16955</name>
</gene>